<protein>
    <submittedName>
        <fullName evidence="2">DUF4314 domain-containing protein</fullName>
    </submittedName>
</protein>
<proteinExistence type="predicted"/>
<reference evidence="2 3" key="1">
    <citation type="submission" date="2020-04" db="EMBL/GenBank/DDBJ databases">
        <authorList>
            <person name="Hitch T.C.A."/>
            <person name="Wylensek D."/>
            <person name="Clavel T."/>
        </authorList>
    </citation>
    <scope>NUCLEOTIDE SEQUENCE [LARGE SCALE GENOMIC DNA]</scope>
    <source>
        <strain evidence="2 3">PG-130-P53-12</strain>
    </source>
</reference>
<dbReference type="Pfam" id="PF14192">
    <property type="entry name" value="DUF4314"/>
    <property type="match status" value="1"/>
</dbReference>
<sequence>MKFPGEAGLERLRRTYPKGTKVRLLAMDDIQAPPAGTKGEVRGVDDAGSILVSWENGSSLSLIPGVDAFEIKEE</sequence>
<dbReference type="EMBL" id="JABAFA010000028">
    <property type="protein sequence ID" value="NMD99357.1"/>
    <property type="molecule type" value="Genomic_DNA"/>
</dbReference>
<accession>A0A848BDR2</accession>
<organism evidence="2 3">
    <name type="scientific">Selenomonas bovis</name>
    <dbReference type="NCBI Taxonomy" id="416586"/>
    <lineage>
        <taxon>Bacteria</taxon>
        <taxon>Bacillati</taxon>
        <taxon>Bacillota</taxon>
        <taxon>Negativicutes</taxon>
        <taxon>Selenomonadales</taxon>
        <taxon>Selenomonadaceae</taxon>
        <taxon>Selenomonas</taxon>
    </lineage>
</organism>
<dbReference type="Proteomes" id="UP000543804">
    <property type="component" value="Unassembled WGS sequence"/>
</dbReference>
<evidence type="ECO:0000313" key="2">
    <source>
        <dbReference type="EMBL" id="NMD99357.1"/>
    </source>
</evidence>
<dbReference type="AlphaFoldDB" id="A0A848BDR2"/>
<keyword evidence="3" id="KW-1185">Reference proteome</keyword>
<dbReference type="RefSeq" id="WP_170077710.1">
    <property type="nucleotide sequence ID" value="NZ_JABAFA010000028.1"/>
</dbReference>
<gene>
    <name evidence="2" type="ORF">HF878_07735</name>
</gene>
<evidence type="ECO:0000313" key="3">
    <source>
        <dbReference type="Proteomes" id="UP000543804"/>
    </source>
</evidence>
<dbReference type="InterPro" id="IPR025463">
    <property type="entry name" value="DUF4314"/>
</dbReference>
<feature type="domain" description="DUF4314" evidence="1">
    <location>
        <begin position="8"/>
        <end position="70"/>
    </location>
</feature>
<evidence type="ECO:0000259" key="1">
    <source>
        <dbReference type="Pfam" id="PF14192"/>
    </source>
</evidence>
<name>A0A848BDR2_9FIRM</name>
<comment type="caution">
    <text evidence="2">The sequence shown here is derived from an EMBL/GenBank/DDBJ whole genome shotgun (WGS) entry which is preliminary data.</text>
</comment>